<reference evidence="15" key="1">
    <citation type="submission" date="2025-08" db="UniProtKB">
        <authorList>
            <consortium name="RefSeq"/>
        </authorList>
    </citation>
    <scope>IDENTIFICATION</scope>
    <source>
        <tissue evidence="15">Testes</tissue>
    </source>
</reference>
<dbReference type="InterPro" id="IPR000152">
    <property type="entry name" value="EGF-type_Asp/Asn_hydroxyl_site"/>
</dbReference>
<evidence type="ECO:0000259" key="11">
    <source>
        <dbReference type="PROSITE" id="PS50026"/>
    </source>
</evidence>
<feature type="domain" description="NIDO" evidence="13">
    <location>
        <begin position="226"/>
        <end position="385"/>
    </location>
</feature>
<keyword evidence="8 9" id="KW-1015">Disulfide bond</keyword>
<dbReference type="SMART" id="SM00181">
    <property type="entry name" value="EGF"/>
    <property type="match status" value="3"/>
</dbReference>
<keyword evidence="3" id="KW-0812">Transmembrane</keyword>
<keyword evidence="2 9" id="KW-0245">EGF-like domain</keyword>
<feature type="chain" id="PRO_5046687265" evidence="10">
    <location>
        <begin position="25"/>
        <end position="531"/>
    </location>
</feature>
<proteinExistence type="predicted"/>
<evidence type="ECO:0000259" key="13">
    <source>
        <dbReference type="PROSITE" id="PS51220"/>
    </source>
</evidence>
<dbReference type="PANTHER" id="PTHR13802:SF52">
    <property type="entry name" value="MUCIN-4"/>
    <property type="match status" value="1"/>
</dbReference>
<dbReference type="PROSITE" id="PS50856">
    <property type="entry name" value="AMOP"/>
    <property type="match status" value="1"/>
</dbReference>
<dbReference type="InterPro" id="IPR051495">
    <property type="entry name" value="Epithelial_Barrier/Signaling"/>
</dbReference>
<dbReference type="InterPro" id="IPR001881">
    <property type="entry name" value="EGF-like_Ca-bd_dom"/>
</dbReference>
<comment type="subcellular location">
    <subcellularLocation>
        <location evidence="1">Membrane</location>
    </subcellularLocation>
</comment>
<dbReference type="InterPro" id="IPR018097">
    <property type="entry name" value="EGF_Ca-bd_CS"/>
</dbReference>
<dbReference type="PROSITE" id="PS01186">
    <property type="entry name" value="EGF_2"/>
    <property type="match status" value="3"/>
</dbReference>
<evidence type="ECO:0000256" key="8">
    <source>
        <dbReference type="ARBA" id="ARBA00023157"/>
    </source>
</evidence>
<dbReference type="Proteomes" id="UP000694865">
    <property type="component" value="Unplaced"/>
</dbReference>
<gene>
    <name evidence="15" type="primary">LOC102800911</name>
</gene>
<protein>
    <submittedName>
        <fullName evidence="15">Mucin-4-like</fullName>
    </submittedName>
</protein>
<evidence type="ECO:0000256" key="10">
    <source>
        <dbReference type="SAM" id="SignalP"/>
    </source>
</evidence>
<keyword evidence="4 10" id="KW-0732">Signal</keyword>
<dbReference type="Gene3D" id="2.10.25.10">
    <property type="entry name" value="Laminin"/>
    <property type="match status" value="3"/>
</dbReference>
<dbReference type="SUPFAM" id="SSF57184">
    <property type="entry name" value="Growth factor receptor domain"/>
    <property type="match status" value="1"/>
</dbReference>
<organism evidence="14 15">
    <name type="scientific">Saccoglossus kowalevskii</name>
    <name type="common">Acorn worm</name>
    <dbReference type="NCBI Taxonomy" id="10224"/>
    <lineage>
        <taxon>Eukaryota</taxon>
        <taxon>Metazoa</taxon>
        <taxon>Hemichordata</taxon>
        <taxon>Enteropneusta</taxon>
        <taxon>Harrimaniidae</taxon>
        <taxon>Saccoglossus</taxon>
    </lineage>
</organism>
<dbReference type="RefSeq" id="XP_006824448.1">
    <property type="nucleotide sequence ID" value="XM_006824385.1"/>
</dbReference>
<feature type="domain" description="EGF-like" evidence="11">
    <location>
        <begin position="73"/>
        <end position="109"/>
    </location>
</feature>
<dbReference type="SMART" id="SM00723">
    <property type="entry name" value="AMOP"/>
    <property type="match status" value="1"/>
</dbReference>
<feature type="signal peptide" evidence="10">
    <location>
        <begin position="1"/>
        <end position="24"/>
    </location>
</feature>
<dbReference type="SMART" id="SM00539">
    <property type="entry name" value="NIDO"/>
    <property type="match status" value="1"/>
</dbReference>
<dbReference type="InterPro" id="IPR000742">
    <property type="entry name" value="EGF"/>
</dbReference>
<dbReference type="PROSITE" id="PS01187">
    <property type="entry name" value="EGF_CA"/>
    <property type="match status" value="1"/>
</dbReference>
<evidence type="ECO:0000313" key="14">
    <source>
        <dbReference type="Proteomes" id="UP000694865"/>
    </source>
</evidence>
<keyword evidence="6" id="KW-1133">Transmembrane helix</keyword>
<dbReference type="InterPro" id="IPR024731">
    <property type="entry name" value="NELL2-like_EGF"/>
</dbReference>
<evidence type="ECO:0000256" key="3">
    <source>
        <dbReference type="ARBA" id="ARBA00022692"/>
    </source>
</evidence>
<name>A0ABM0MWQ7_SACKO</name>
<feature type="disulfide bond" evidence="9">
    <location>
        <begin position="61"/>
        <end position="70"/>
    </location>
</feature>
<evidence type="ECO:0000256" key="1">
    <source>
        <dbReference type="ARBA" id="ARBA00004370"/>
    </source>
</evidence>
<feature type="domain" description="EGF-like" evidence="11">
    <location>
        <begin position="111"/>
        <end position="152"/>
    </location>
</feature>
<dbReference type="PANTHER" id="PTHR13802">
    <property type="entry name" value="MUCIN 4-RELATED"/>
    <property type="match status" value="1"/>
</dbReference>
<dbReference type="PROSITE" id="PS00010">
    <property type="entry name" value="ASX_HYDROXYL"/>
    <property type="match status" value="2"/>
</dbReference>
<dbReference type="PROSITE" id="PS51220">
    <property type="entry name" value="NIDO"/>
    <property type="match status" value="1"/>
</dbReference>
<feature type="disulfide bond" evidence="9">
    <location>
        <begin position="99"/>
        <end position="108"/>
    </location>
</feature>
<evidence type="ECO:0000256" key="4">
    <source>
        <dbReference type="ARBA" id="ARBA00022729"/>
    </source>
</evidence>
<feature type="domain" description="AMOP" evidence="12">
    <location>
        <begin position="386"/>
        <end position="531"/>
    </location>
</feature>
<keyword evidence="7" id="KW-0472">Membrane</keyword>
<evidence type="ECO:0000259" key="12">
    <source>
        <dbReference type="PROSITE" id="PS50856"/>
    </source>
</evidence>
<dbReference type="CDD" id="cd00054">
    <property type="entry name" value="EGF_CA"/>
    <property type="match status" value="3"/>
</dbReference>
<dbReference type="SMART" id="SM00179">
    <property type="entry name" value="EGF_CA"/>
    <property type="match status" value="3"/>
</dbReference>
<dbReference type="InterPro" id="IPR003886">
    <property type="entry name" value="NIDO_dom"/>
</dbReference>
<comment type="caution">
    <text evidence="9">Lacks conserved residue(s) required for the propagation of feature annotation.</text>
</comment>
<sequence length="531" mass="59682">MKRITATFCTICAIFWWTVVFALATDTDASTVSPTADPCSSSPCQNEGVCSLSGDNFTCECANGFDGEICDIDINECSSEPCSNNSTCKDRIDGYICHCSAGWNGDNCTQNINECEDINLNDCSEFADCIDNNGSYTCYCTTGYQGDGILCTEIMLYPYYQEGQSLKGDDVFSEAIYFREGFPFFGKFYLKFYLSMNGYISFTEPYKQSIPQRPFPSPAGRVIIAPYWTDIDTSLGDGVLYYKSYIKSSSIVDVYSKTVLDLSSQHVQQYFNLSDFQSTFVFIATWYKVAPYPARIYADAETSTFQVVMATDGDSSYILFNYGLGEMQWKKDNVDQRKIEVGCSDGVDHFYVVDESFISEIHEIDKFLGYNTNKFGRWAFDVNVANQVNPQKACIQWHDSHPDTSSYIAASQPCPCTMNQALLDARFKFDDITYCASSLFSKQGSKQHCCYSSGKHTAMYGALIKGSPDSGVIEIDNLSESQKHGYILCCNKTSLCHLYYDKYPSDTCDRYKPMMTYQTFVIPCFANPPNE</sequence>
<dbReference type="PROSITE" id="PS00022">
    <property type="entry name" value="EGF_1"/>
    <property type="match status" value="2"/>
</dbReference>
<evidence type="ECO:0000256" key="7">
    <source>
        <dbReference type="ARBA" id="ARBA00023136"/>
    </source>
</evidence>
<dbReference type="Pfam" id="PF00008">
    <property type="entry name" value="EGF"/>
    <property type="match status" value="2"/>
</dbReference>
<accession>A0ABM0MWQ7</accession>
<evidence type="ECO:0000256" key="2">
    <source>
        <dbReference type="ARBA" id="ARBA00022536"/>
    </source>
</evidence>
<evidence type="ECO:0000256" key="9">
    <source>
        <dbReference type="PROSITE-ProRule" id="PRU00076"/>
    </source>
</evidence>
<dbReference type="Pfam" id="PF06119">
    <property type="entry name" value="NIDO"/>
    <property type="match status" value="1"/>
</dbReference>
<feature type="domain" description="EGF-like" evidence="11">
    <location>
        <begin position="35"/>
        <end position="71"/>
    </location>
</feature>
<dbReference type="GeneID" id="102800911"/>
<keyword evidence="14" id="KW-1185">Reference proteome</keyword>
<evidence type="ECO:0000313" key="15">
    <source>
        <dbReference type="RefSeq" id="XP_006824448.1"/>
    </source>
</evidence>
<dbReference type="PROSITE" id="PS50026">
    <property type="entry name" value="EGF_3"/>
    <property type="match status" value="3"/>
</dbReference>
<dbReference type="InterPro" id="IPR005533">
    <property type="entry name" value="AMOP_dom"/>
</dbReference>
<evidence type="ECO:0000256" key="5">
    <source>
        <dbReference type="ARBA" id="ARBA00022737"/>
    </source>
</evidence>
<evidence type="ECO:0000256" key="6">
    <source>
        <dbReference type="ARBA" id="ARBA00022989"/>
    </source>
</evidence>
<dbReference type="Pfam" id="PF12947">
    <property type="entry name" value="EGF_3"/>
    <property type="match status" value="1"/>
</dbReference>
<dbReference type="InterPro" id="IPR009030">
    <property type="entry name" value="Growth_fac_rcpt_cys_sf"/>
</dbReference>
<keyword evidence="5" id="KW-0677">Repeat</keyword>